<dbReference type="Gene3D" id="1.10.1740.10">
    <property type="match status" value="1"/>
</dbReference>
<sequence>MPEYNLHNEKELLTRFGQGDELAFRSLYVRFQGKIFAFALKHTKSDQIAREVLQTVFIKLWEKRAQVRPDDNFEGYLVRITHNHILNMLRDAGRDRAKMKHAWTLMQEMHDNPETNLIAKELSEVYQRAIEALPPQKKIIYRLHRQEGLSQAAIAEQLNISPLTVKKHMVEASRMIREFITKYAELGVLLFALVRSYQFS</sequence>
<reference evidence="7 8" key="1">
    <citation type="submission" date="2024-06" db="EMBL/GenBank/DDBJ databases">
        <title>Chitinophaga defluvii sp. nov., isolated from municipal sewage.</title>
        <authorList>
            <person name="Zhang L."/>
        </authorList>
    </citation>
    <scope>NUCLEOTIDE SEQUENCE [LARGE SCALE GENOMIC DNA]</scope>
    <source>
        <strain evidence="7 8">H8</strain>
    </source>
</reference>
<dbReference type="InterPro" id="IPR039425">
    <property type="entry name" value="RNA_pol_sigma-70-like"/>
</dbReference>
<evidence type="ECO:0000256" key="3">
    <source>
        <dbReference type="ARBA" id="ARBA00023082"/>
    </source>
</evidence>
<keyword evidence="2" id="KW-0805">Transcription regulation</keyword>
<feature type="domain" description="RNA polymerase sigma factor 70 region 4 type 2" evidence="6">
    <location>
        <begin position="125"/>
        <end position="172"/>
    </location>
</feature>
<dbReference type="InterPro" id="IPR036388">
    <property type="entry name" value="WH-like_DNA-bd_sf"/>
</dbReference>
<proteinExistence type="inferred from homology"/>
<dbReference type="InterPro" id="IPR013325">
    <property type="entry name" value="RNA_pol_sigma_r2"/>
</dbReference>
<dbReference type="SUPFAM" id="SSF88659">
    <property type="entry name" value="Sigma3 and sigma4 domains of RNA polymerase sigma factors"/>
    <property type="match status" value="1"/>
</dbReference>
<dbReference type="InterPro" id="IPR014284">
    <property type="entry name" value="RNA_pol_sigma-70_dom"/>
</dbReference>
<accession>A0ABV2TBD0</accession>
<dbReference type="PANTHER" id="PTHR43133">
    <property type="entry name" value="RNA POLYMERASE ECF-TYPE SIGMA FACTO"/>
    <property type="match status" value="1"/>
</dbReference>
<dbReference type="RefSeq" id="WP_354662896.1">
    <property type="nucleotide sequence ID" value="NZ_JBEXAC010000002.1"/>
</dbReference>
<dbReference type="SUPFAM" id="SSF88946">
    <property type="entry name" value="Sigma2 domain of RNA polymerase sigma factors"/>
    <property type="match status" value="1"/>
</dbReference>
<dbReference type="InterPro" id="IPR014327">
    <property type="entry name" value="RNA_pol_sigma70_bacteroid"/>
</dbReference>
<dbReference type="Gene3D" id="1.10.10.10">
    <property type="entry name" value="Winged helix-like DNA-binding domain superfamily/Winged helix DNA-binding domain"/>
    <property type="match status" value="1"/>
</dbReference>
<dbReference type="PANTHER" id="PTHR43133:SF46">
    <property type="entry name" value="RNA POLYMERASE SIGMA-70 FACTOR ECF SUBFAMILY"/>
    <property type="match status" value="1"/>
</dbReference>
<evidence type="ECO:0000259" key="6">
    <source>
        <dbReference type="Pfam" id="PF08281"/>
    </source>
</evidence>
<organism evidence="7 8">
    <name type="scientific">Chitinophaga defluvii</name>
    <dbReference type="NCBI Taxonomy" id="3163343"/>
    <lineage>
        <taxon>Bacteria</taxon>
        <taxon>Pseudomonadati</taxon>
        <taxon>Bacteroidota</taxon>
        <taxon>Chitinophagia</taxon>
        <taxon>Chitinophagales</taxon>
        <taxon>Chitinophagaceae</taxon>
        <taxon>Chitinophaga</taxon>
    </lineage>
</organism>
<dbReference type="Proteomes" id="UP001549749">
    <property type="component" value="Unassembled WGS sequence"/>
</dbReference>
<keyword evidence="4" id="KW-0804">Transcription</keyword>
<evidence type="ECO:0000313" key="8">
    <source>
        <dbReference type="Proteomes" id="UP001549749"/>
    </source>
</evidence>
<evidence type="ECO:0000256" key="1">
    <source>
        <dbReference type="ARBA" id="ARBA00010641"/>
    </source>
</evidence>
<evidence type="ECO:0000256" key="4">
    <source>
        <dbReference type="ARBA" id="ARBA00023163"/>
    </source>
</evidence>
<comment type="caution">
    <text evidence="7">The sequence shown here is derived from an EMBL/GenBank/DDBJ whole genome shotgun (WGS) entry which is preliminary data.</text>
</comment>
<dbReference type="Pfam" id="PF08281">
    <property type="entry name" value="Sigma70_r4_2"/>
    <property type="match status" value="1"/>
</dbReference>
<dbReference type="EMBL" id="JBEXAC010000002">
    <property type="protein sequence ID" value="MET7000336.1"/>
    <property type="molecule type" value="Genomic_DNA"/>
</dbReference>
<evidence type="ECO:0000256" key="2">
    <source>
        <dbReference type="ARBA" id="ARBA00023015"/>
    </source>
</evidence>
<evidence type="ECO:0000259" key="5">
    <source>
        <dbReference type="Pfam" id="PF04542"/>
    </source>
</evidence>
<dbReference type="InterPro" id="IPR007627">
    <property type="entry name" value="RNA_pol_sigma70_r2"/>
</dbReference>
<dbReference type="InterPro" id="IPR013249">
    <property type="entry name" value="RNA_pol_sigma70_r4_t2"/>
</dbReference>
<dbReference type="InterPro" id="IPR013324">
    <property type="entry name" value="RNA_pol_sigma_r3/r4-like"/>
</dbReference>
<dbReference type="Pfam" id="PF04542">
    <property type="entry name" value="Sigma70_r2"/>
    <property type="match status" value="1"/>
</dbReference>
<gene>
    <name evidence="7" type="ORF">ABR189_23290</name>
</gene>
<name>A0ABV2TBD0_9BACT</name>
<keyword evidence="3" id="KW-0731">Sigma factor</keyword>
<comment type="similarity">
    <text evidence="1">Belongs to the sigma-70 factor family. ECF subfamily.</text>
</comment>
<evidence type="ECO:0000313" key="7">
    <source>
        <dbReference type="EMBL" id="MET7000336.1"/>
    </source>
</evidence>
<protein>
    <submittedName>
        <fullName evidence="7">RNA polymerase sigma-70 factor</fullName>
    </submittedName>
</protein>
<keyword evidence="8" id="KW-1185">Reference proteome</keyword>
<dbReference type="NCBIfam" id="TIGR02985">
    <property type="entry name" value="Sig70_bacteroi1"/>
    <property type="match status" value="1"/>
</dbReference>
<dbReference type="NCBIfam" id="TIGR02937">
    <property type="entry name" value="sigma70-ECF"/>
    <property type="match status" value="1"/>
</dbReference>
<feature type="domain" description="RNA polymerase sigma-70 region 2" evidence="5">
    <location>
        <begin position="27"/>
        <end position="94"/>
    </location>
</feature>